<keyword evidence="1" id="KW-0472">Membrane</keyword>
<name>A0A087CXX0_9BIFI</name>
<protein>
    <submittedName>
        <fullName evidence="2">Uncharacterized protein</fullName>
    </submittedName>
</protein>
<organism evidence="2 3">
    <name type="scientific">Bifidobacterium pullorum subsp. saeculare DSM 6531 = LMG 14934</name>
    <dbReference type="NCBI Taxonomy" id="1437611"/>
    <lineage>
        <taxon>Bacteria</taxon>
        <taxon>Bacillati</taxon>
        <taxon>Actinomycetota</taxon>
        <taxon>Actinomycetes</taxon>
        <taxon>Bifidobacteriales</taxon>
        <taxon>Bifidobacteriaceae</taxon>
        <taxon>Bifidobacterium</taxon>
    </lineage>
</organism>
<accession>A0A087CXX0</accession>
<evidence type="ECO:0000313" key="2">
    <source>
        <dbReference type="EMBL" id="KFI88120.1"/>
    </source>
</evidence>
<feature type="transmembrane region" description="Helical" evidence="1">
    <location>
        <begin position="33"/>
        <end position="51"/>
    </location>
</feature>
<keyword evidence="1" id="KW-1133">Transmembrane helix</keyword>
<comment type="caution">
    <text evidence="2">The sequence shown here is derived from an EMBL/GenBank/DDBJ whole genome shotgun (WGS) entry which is preliminary data.</text>
</comment>
<feature type="transmembrane region" description="Helical" evidence="1">
    <location>
        <begin position="7"/>
        <end position="27"/>
    </location>
</feature>
<proteinExistence type="predicted"/>
<evidence type="ECO:0000313" key="3">
    <source>
        <dbReference type="Proteomes" id="UP000029040"/>
    </source>
</evidence>
<reference evidence="2 3" key="1">
    <citation type="submission" date="2014-03" db="EMBL/GenBank/DDBJ databases">
        <title>Genomics of Bifidobacteria.</title>
        <authorList>
            <person name="Ventura M."/>
            <person name="Milani C."/>
            <person name="Lugli G.A."/>
        </authorList>
    </citation>
    <scope>NUCLEOTIDE SEQUENCE [LARGE SCALE GENOMIC DNA]</scope>
    <source>
        <strain evidence="2 3">LMG 14934</strain>
    </source>
</reference>
<dbReference type="Proteomes" id="UP000029040">
    <property type="component" value="Unassembled WGS sequence"/>
</dbReference>
<feature type="transmembrane region" description="Helical" evidence="1">
    <location>
        <begin position="103"/>
        <end position="124"/>
    </location>
</feature>
<gene>
    <name evidence="2" type="ORF">BSAE_1755</name>
</gene>
<keyword evidence="1" id="KW-0812">Transmembrane</keyword>
<sequence length="125" mass="14103">MFEGASCVAIFITLLSVSILLFCPYRESLNRDALFIAAFIVLVIASVLACMSMRISQRSRYNTTHNSERTYLGQEEETVPLWRDVTIAITDTLTLKPDIARGIFSLLVLVVSLILLAFTVYYLLF</sequence>
<evidence type="ECO:0000256" key="1">
    <source>
        <dbReference type="SAM" id="Phobius"/>
    </source>
</evidence>
<dbReference type="AlphaFoldDB" id="A0A087CXX0"/>
<dbReference type="EMBL" id="JGZM01000003">
    <property type="protein sequence ID" value="KFI88120.1"/>
    <property type="molecule type" value="Genomic_DNA"/>
</dbReference>